<dbReference type="RefSeq" id="XP_007827583.1">
    <property type="nucleotide sequence ID" value="XM_007829392.1"/>
</dbReference>
<dbReference type="AlphaFoldDB" id="W3XLP3"/>
<name>W3XLP3_PESFW</name>
<dbReference type="OrthoDB" id="5396681at2759"/>
<evidence type="ECO:0000313" key="2">
    <source>
        <dbReference type="EMBL" id="ETS86983.1"/>
    </source>
</evidence>
<evidence type="ECO:0000313" key="3">
    <source>
        <dbReference type="Proteomes" id="UP000030651"/>
    </source>
</evidence>
<sequence length="200" mass="22737">MENHGDAVAQRFGLAASTHERFQRELRGISTELQHYTETTKKLLNFSEDIRSMYDDILKFRGQELLHDNGVRLAQIAQADSVENKTMLSLADKTAQDSRTMRIATLIAMVYLPANLVMAFFSTVFVWFDSAGDGEEEESQASHLQVHSSIWISVVTILVLTTCTLTASMWWERKEKARTDKDDSKEKRFSNVHSLSEGMV</sequence>
<keyword evidence="3" id="KW-1185">Reference proteome</keyword>
<dbReference type="GeneID" id="19265824"/>
<proteinExistence type="predicted"/>
<dbReference type="KEGG" id="pfy:PFICI_00811"/>
<evidence type="ECO:0000256" key="1">
    <source>
        <dbReference type="SAM" id="Phobius"/>
    </source>
</evidence>
<dbReference type="Proteomes" id="UP000030651">
    <property type="component" value="Unassembled WGS sequence"/>
</dbReference>
<keyword evidence="1" id="KW-0472">Membrane</keyword>
<dbReference type="EMBL" id="KI912109">
    <property type="protein sequence ID" value="ETS86983.1"/>
    <property type="molecule type" value="Genomic_DNA"/>
</dbReference>
<feature type="transmembrane region" description="Helical" evidence="1">
    <location>
        <begin position="103"/>
        <end position="128"/>
    </location>
</feature>
<protein>
    <submittedName>
        <fullName evidence="2">Uncharacterized protein</fullName>
    </submittedName>
</protein>
<gene>
    <name evidence="2" type="ORF">PFICI_00811</name>
</gene>
<organism evidence="2 3">
    <name type="scientific">Pestalotiopsis fici (strain W106-1 / CGMCC3.15140)</name>
    <dbReference type="NCBI Taxonomy" id="1229662"/>
    <lineage>
        <taxon>Eukaryota</taxon>
        <taxon>Fungi</taxon>
        <taxon>Dikarya</taxon>
        <taxon>Ascomycota</taxon>
        <taxon>Pezizomycotina</taxon>
        <taxon>Sordariomycetes</taxon>
        <taxon>Xylariomycetidae</taxon>
        <taxon>Amphisphaeriales</taxon>
        <taxon>Sporocadaceae</taxon>
        <taxon>Pestalotiopsis</taxon>
    </lineage>
</organism>
<dbReference type="Gene3D" id="1.20.58.340">
    <property type="entry name" value="Magnesium transport protein CorA, transmembrane region"/>
    <property type="match status" value="1"/>
</dbReference>
<dbReference type="eggNOG" id="ENOG502SAMN">
    <property type="taxonomic scope" value="Eukaryota"/>
</dbReference>
<dbReference type="InParanoid" id="W3XLP3"/>
<keyword evidence="1" id="KW-0812">Transmembrane</keyword>
<keyword evidence="1" id="KW-1133">Transmembrane helix</keyword>
<accession>W3XLP3</accession>
<reference evidence="3" key="1">
    <citation type="journal article" date="2015" name="BMC Genomics">
        <title>Genomic and transcriptomic analysis of the endophytic fungus Pestalotiopsis fici reveals its lifestyle and high potential for synthesis of natural products.</title>
        <authorList>
            <person name="Wang X."/>
            <person name="Zhang X."/>
            <person name="Liu L."/>
            <person name="Xiang M."/>
            <person name="Wang W."/>
            <person name="Sun X."/>
            <person name="Che Y."/>
            <person name="Guo L."/>
            <person name="Liu G."/>
            <person name="Guo L."/>
            <person name="Wang C."/>
            <person name="Yin W.B."/>
            <person name="Stadler M."/>
            <person name="Zhang X."/>
            <person name="Liu X."/>
        </authorList>
    </citation>
    <scope>NUCLEOTIDE SEQUENCE [LARGE SCALE GENOMIC DNA]</scope>
    <source>
        <strain evidence="3">W106-1 / CGMCC3.15140</strain>
    </source>
</reference>
<dbReference type="HOGENOM" id="CLU_1366670_0_0_1"/>
<feature type="transmembrane region" description="Helical" evidence="1">
    <location>
        <begin position="148"/>
        <end position="171"/>
    </location>
</feature>